<keyword evidence="1" id="KW-0812">Transmembrane</keyword>
<dbReference type="AlphaFoldDB" id="A0A1I0NUG3"/>
<keyword evidence="4" id="KW-1185">Reference proteome</keyword>
<dbReference type="RefSeq" id="WP_089990599.1">
    <property type="nucleotide sequence ID" value="NZ_FOIZ01000001.1"/>
</dbReference>
<feature type="transmembrane region" description="Helical" evidence="1">
    <location>
        <begin position="46"/>
        <end position="66"/>
    </location>
</feature>
<feature type="transmembrane region" description="Helical" evidence="1">
    <location>
        <begin position="178"/>
        <end position="196"/>
    </location>
</feature>
<dbReference type="GO" id="GO:0006629">
    <property type="term" value="P:lipid metabolic process"/>
    <property type="evidence" value="ECO:0007669"/>
    <property type="project" value="InterPro"/>
</dbReference>
<protein>
    <submittedName>
        <fullName evidence="3">Fatty acid desaturase</fullName>
    </submittedName>
</protein>
<evidence type="ECO:0000313" key="3">
    <source>
        <dbReference type="EMBL" id="SEW05049.1"/>
    </source>
</evidence>
<sequence length="316" mass="36089">MLTGLRFRKRPKGRRLNTRLFSEWITLALIGGCYALWMIAGLLWTSGVWFLGALALPVLAAFHGSLQHETIHGHPTRRVWLNELLVSLPLIGIFPYRRYKALHLQHHRDEHLTDPYEDPESYFWPADAVARMTDFQRHLFALNNTFVGRLLVGPALTIIGFTKTELARLKADEPGVRLAWALHGVGLVVLAVMVTQVFGMPLWVYFLCVTYPALSLTAMRSYAEHQAAENVGARTAIVETCSPLALLYLNNNLHIVHHASPATPWYRLPALYNERRDNYLAANENTLFVGYSDIARRFAWRVKQPVEHPHRQIRTP</sequence>
<keyword evidence="1" id="KW-1133">Transmembrane helix</keyword>
<name>A0A1I0NUG3_9RHOB</name>
<dbReference type="InterPro" id="IPR005804">
    <property type="entry name" value="FA_desaturase_dom"/>
</dbReference>
<feature type="transmembrane region" description="Helical" evidence="1">
    <location>
        <begin position="146"/>
        <end position="166"/>
    </location>
</feature>
<dbReference type="STRING" id="364200.SAMN04488515_0820"/>
<dbReference type="Proteomes" id="UP000199167">
    <property type="component" value="Unassembled WGS sequence"/>
</dbReference>
<feature type="transmembrane region" description="Helical" evidence="1">
    <location>
        <begin position="78"/>
        <end position="96"/>
    </location>
</feature>
<reference evidence="3 4" key="1">
    <citation type="submission" date="2016-10" db="EMBL/GenBank/DDBJ databases">
        <authorList>
            <person name="de Groot N.N."/>
        </authorList>
    </citation>
    <scope>NUCLEOTIDE SEQUENCE [LARGE SCALE GENOMIC DNA]</scope>
    <source>
        <strain evidence="3 4">DSM 17925</strain>
    </source>
</reference>
<dbReference type="EMBL" id="FOIZ01000001">
    <property type="protein sequence ID" value="SEW05049.1"/>
    <property type="molecule type" value="Genomic_DNA"/>
</dbReference>
<gene>
    <name evidence="3" type="ORF">SAMN04488515_0820</name>
</gene>
<organism evidence="3 4">
    <name type="scientific">Cognatiyoonia koreensis</name>
    <dbReference type="NCBI Taxonomy" id="364200"/>
    <lineage>
        <taxon>Bacteria</taxon>
        <taxon>Pseudomonadati</taxon>
        <taxon>Pseudomonadota</taxon>
        <taxon>Alphaproteobacteria</taxon>
        <taxon>Rhodobacterales</taxon>
        <taxon>Paracoccaceae</taxon>
        <taxon>Cognatiyoonia</taxon>
    </lineage>
</organism>
<accession>A0A1I0NUG3</accession>
<feature type="transmembrane region" description="Helical" evidence="1">
    <location>
        <begin position="21"/>
        <end position="40"/>
    </location>
</feature>
<evidence type="ECO:0000256" key="1">
    <source>
        <dbReference type="SAM" id="Phobius"/>
    </source>
</evidence>
<proteinExistence type="predicted"/>
<evidence type="ECO:0000259" key="2">
    <source>
        <dbReference type="Pfam" id="PF00487"/>
    </source>
</evidence>
<feature type="domain" description="Fatty acid desaturase" evidence="2">
    <location>
        <begin position="49"/>
        <end position="279"/>
    </location>
</feature>
<dbReference type="Pfam" id="PF00487">
    <property type="entry name" value="FA_desaturase"/>
    <property type="match status" value="1"/>
</dbReference>
<dbReference type="OrthoDB" id="784276at2"/>
<evidence type="ECO:0000313" key="4">
    <source>
        <dbReference type="Proteomes" id="UP000199167"/>
    </source>
</evidence>
<keyword evidence="1" id="KW-0472">Membrane</keyword>